<feature type="transmembrane region" description="Helical" evidence="8">
    <location>
        <begin position="113"/>
        <end position="134"/>
    </location>
</feature>
<dbReference type="InterPro" id="IPR015664">
    <property type="entry name" value="P53_induced"/>
</dbReference>
<evidence type="ECO:0000313" key="9">
    <source>
        <dbReference type="EMBL" id="KAG0716326.1"/>
    </source>
</evidence>
<gene>
    <name evidence="9" type="primary">tmem47</name>
    <name evidence="9" type="ORF">GWK47_001088</name>
</gene>
<dbReference type="InterPro" id="IPR004031">
    <property type="entry name" value="PMP22/EMP/MP20/Claudin"/>
</dbReference>
<dbReference type="AlphaFoldDB" id="A0A8J5CPD0"/>
<dbReference type="PANTHER" id="PTHR14399">
    <property type="entry name" value="P53-INDUCED PROTEIN RELATED"/>
    <property type="match status" value="1"/>
</dbReference>
<keyword evidence="5" id="KW-0965">Cell junction</keyword>
<organism evidence="9 10">
    <name type="scientific">Chionoecetes opilio</name>
    <name type="common">Atlantic snow crab</name>
    <name type="synonym">Cancer opilio</name>
    <dbReference type="NCBI Taxonomy" id="41210"/>
    <lineage>
        <taxon>Eukaryota</taxon>
        <taxon>Metazoa</taxon>
        <taxon>Ecdysozoa</taxon>
        <taxon>Arthropoda</taxon>
        <taxon>Crustacea</taxon>
        <taxon>Multicrustacea</taxon>
        <taxon>Malacostraca</taxon>
        <taxon>Eumalacostraca</taxon>
        <taxon>Eucarida</taxon>
        <taxon>Decapoda</taxon>
        <taxon>Pleocyemata</taxon>
        <taxon>Brachyura</taxon>
        <taxon>Eubrachyura</taxon>
        <taxon>Majoidea</taxon>
        <taxon>Majidae</taxon>
        <taxon>Chionoecetes</taxon>
    </lineage>
</organism>
<dbReference type="FunFam" id="1.20.140.150:FF:000028">
    <property type="entry name" value="Uncharacterized protein, isoform A"/>
    <property type="match status" value="1"/>
</dbReference>
<keyword evidence="7 8" id="KW-0472">Membrane</keyword>
<comment type="subcellular location">
    <subcellularLocation>
        <location evidence="2">Cell junction</location>
    </subcellularLocation>
    <subcellularLocation>
        <location evidence="1">Membrane</location>
        <topology evidence="1">Multi-pass membrane protein</topology>
    </subcellularLocation>
</comment>
<keyword evidence="10" id="KW-1185">Reference proteome</keyword>
<evidence type="ECO:0000256" key="4">
    <source>
        <dbReference type="ARBA" id="ARBA00022692"/>
    </source>
</evidence>
<dbReference type="EMBL" id="JACEEZ010018939">
    <property type="protein sequence ID" value="KAG0716326.1"/>
    <property type="molecule type" value="Genomic_DNA"/>
</dbReference>
<feature type="transmembrane region" description="Helical" evidence="8">
    <location>
        <begin position="75"/>
        <end position="101"/>
    </location>
</feature>
<evidence type="ECO:0000256" key="2">
    <source>
        <dbReference type="ARBA" id="ARBA00004282"/>
    </source>
</evidence>
<accession>A0A8J5CPD0</accession>
<reference evidence="9" key="1">
    <citation type="submission" date="2020-07" db="EMBL/GenBank/DDBJ databases">
        <title>The High-quality genome of the commercially important snow crab, Chionoecetes opilio.</title>
        <authorList>
            <person name="Jeong J.-H."/>
            <person name="Ryu S."/>
        </authorList>
    </citation>
    <scope>NUCLEOTIDE SEQUENCE</scope>
    <source>
        <strain evidence="9">MADBK_172401_WGS</strain>
        <tissue evidence="9">Digestive gland</tissue>
    </source>
</reference>
<comment type="similarity">
    <text evidence="3">Belongs to the TMEM47 family.</text>
</comment>
<dbReference type="OrthoDB" id="8655982at2759"/>
<feature type="transmembrane region" description="Helical" evidence="8">
    <location>
        <begin position="154"/>
        <end position="175"/>
    </location>
</feature>
<evidence type="ECO:0000256" key="7">
    <source>
        <dbReference type="ARBA" id="ARBA00023136"/>
    </source>
</evidence>
<evidence type="ECO:0000256" key="3">
    <source>
        <dbReference type="ARBA" id="ARBA00008691"/>
    </source>
</evidence>
<sequence>MEEEEEEEEYVVIALVCGIITAFLMVLALASSDWLLAVGWRQGLFEHCVEQGAPKPLPFQINAEPGCHPARDEPYIMASAALCVICLLLDFFATIMTGLGLSNNDPSVKTRYYRIAVWVMTLALIAILVALILYPVFFAQELELGNRTLWEFGWAYGVGWGSAIFLFGAVVLLLCDQEEEEIYYKERTIIHAENDSREVRKRQKKNSVWKVQVGKTGRHLVAILPDVKVVLQAGVPSASA</sequence>
<evidence type="ECO:0000256" key="6">
    <source>
        <dbReference type="ARBA" id="ARBA00022989"/>
    </source>
</evidence>
<dbReference type="Gene3D" id="1.20.140.150">
    <property type="match status" value="1"/>
</dbReference>
<evidence type="ECO:0000256" key="8">
    <source>
        <dbReference type="SAM" id="Phobius"/>
    </source>
</evidence>
<evidence type="ECO:0000256" key="1">
    <source>
        <dbReference type="ARBA" id="ARBA00004141"/>
    </source>
</evidence>
<proteinExistence type="inferred from homology"/>
<dbReference type="PANTHER" id="PTHR14399:SF5">
    <property type="entry name" value="CELL JUNCTION PROTEIN VAB-9"/>
    <property type="match status" value="1"/>
</dbReference>
<evidence type="ECO:0000313" key="10">
    <source>
        <dbReference type="Proteomes" id="UP000770661"/>
    </source>
</evidence>
<name>A0A8J5CPD0_CHIOP</name>
<dbReference type="GO" id="GO:0005911">
    <property type="term" value="C:cell-cell junction"/>
    <property type="evidence" value="ECO:0007669"/>
    <property type="project" value="TreeGrafter"/>
</dbReference>
<dbReference type="Proteomes" id="UP000770661">
    <property type="component" value="Unassembled WGS sequence"/>
</dbReference>
<dbReference type="GO" id="GO:0016020">
    <property type="term" value="C:membrane"/>
    <property type="evidence" value="ECO:0007669"/>
    <property type="project" value="UniProtKB-SubCell"/>
</dbReference>
<dbReference type="GO" id="GO:0098609">
    <property type="term" value="P:cell-cell adhesion"/>
    <property type="evidence" value="ECO:0007669"/>
    <property type="project" value="TreeGrafter"/>
</dbReference>
<protein>
    <submittedName>
        <fullName evidence="9">Transmembrane protein 47</fullName>
    </submittedName>
</protein>
<dbReference type="Pfam" id="PF00822">
    <property type="entry name" value="PMP22_Claudin"/>
    <property type="match status" value="1"/>
</dbReference>
<comment type="caution">
    <text evidence="9">The sequence shown here is derived from an EMBL/GenBank/DDBJ whole genome shotgun (WGS) entry which is preliminary data.</text>
</comment>
<keyword evidence="4 8" id="KW-0812">Transmembrane</keyword>
<keyword evidence="6 8" id="KW-1133">Transmembrane helix</keyword>
<evidence type="ECO:0000256" key="5">
    <source>
        <dbReference type="ARBA" id="ARBA00022949"/>
    </source>
</evidence>
<feature type="transmembrane region" description="Helical" evidence="8">
    <location>
        <begin position="12"/>
        <end position="30"/>
    </location>
</feature>